<evidence type="ECO:0000313" key="2">
    <source>
        <dbReference type="EMBL" id="GFY30102.1"/>
    </source>
</evidence>
<dbReference type="AlphaFoldDB" id="A0A8X6W8T8"/>
<dbReference type="EMBL" id="BMAU01021390">
    <property type="protein sequence ID" value="GFY30102.1"/>
    <property type="molecule type" value="Genomic_DNA"/>
</dbReference>
<keyword evidence="1" id="KW-0175">Coiled coil</keyword>
<keyword evidence="3" id="KW-1185">Reference proteome</keyword>
<comment type="caution">
    <text evidence="2">The sequence shown here is derived from an EMBL/GenBank/DDBJ whole genome shotgun (WGS) entry which is preliminary data.</text>
</comment>
<evidence type="ECO:0000256" key="1">
    <source>
        <dbReference type="SAM" id="Coils"/>
    </source>
</evidence>
<proteinExistence type="predicted"/>
<accession>A0A8X6W8T8</accession>
<dbReference type="Pfam" id="PF03564">
    <property type="entry name" value="DUF1759"/>
    <property type="match status" value="1"/>
</dbReference>
<evidence type="ECO:0000313" key="3">
    <source>
        <dbReference type="Proteomes" id="UP000887159"/>
    </source>
</evidence>
<feature type="coiled-coil region" evidence="1">
    <location>
        <begin position="22"/>
        <end position="49"/>
    </location>
</feature>
<dbReference type="InterPro" id="IPR005312">
    <property type="entry name" value="DUF1759"/>
</dbReference>
<sequence>MRFGQEDVLIQVYVRELLKLVLQNAEVNKVNLSSLYDKIEAQLRALESLGVTKEKYAAMLFPLVESCLPAEILRAWERYVGYSSDESGLETENASIENSRTASSSSSNVLANQACTSEVLLQTLVVMLQKRKP</sequence>
<organism evidence="2 3">
    <name type="scientific">Trichonephila clavipes</name>
    <name type="common">Golden silk orbweaver</name>
    <name type="synonym">Nephila clavipes</name>
    <dbReference type="NCBI Taxonomy" id="2585209"/>
    <lineage>
        <taxon>Eukaryota</taxon>
        <taxon>Metazoa</taxon>
        <taxon>Ecdysozoa</taxon>
        <taxon>Arthropoda</taxon>
        <taxon>Chelicerata</taxon>
        <taxon>Arachnida</taxon>
        <taxon>Araneae</taxon>
        <taxon>Araneomorphae</taxon>
        <taxon>Entelegynae</taxon>
        <taxon>Araneoidea</taxon>
        <taxon>Nephilidae</taxon>
        <taxon>Trichonephila</taxon>
    </lineage>
</organism>
<name>A0A8X6W8T8_TRICX</name>
<gene>
    <name evidence="2" type="ORF">TNCV_4074151</name>
</gene>
<dbReference type="Proteomes" id="UP000887159">
    <property type="component" value="Unassembled WGS sequence"/>
</dbReference>
<protein>
    <submittedName>
        <fullName evidence="2">Integrase catalytic domain-containing protein</fullName>
    </submittedName>
</protein>
<reference evidence="2" key="1">
    <citation type="submission" date="2020-08" db="EMBL/GenBank/DDBJ databases">
        <title>Multicomponent nature underlies the extraordinary mechanical properties of spider dragline silk.</title>
        <authorList>
            <person name="Kono N."/>
            <person name="Nakamura H."/>
            <person name="Mori M."/>
            <person name="Yoshida Y."/>
            <person name="Ohtoshi R."/>
            <person name="Malay A.D."/>
            <person name="Moran D.A.P."/>
            <person name="Tomita M."/>
            <person name="Numata K."/>
            <person name="Arakawa K."/>
        </authorList>
    </citation>
    <scope>NUCLEOTIDE SEQUENCE</scope>
</reference>